<sequence>MIVLFIVGYFLIAVEHRTNVSKSSVALVLCCILWGLLSIFSSRIDPALTHDVVSTDLLAALGSTCEIIIFLIGAMTIVDIIDTHGGFEVITRQIKTRRKTRLMWLIAFLTFFMSSVLDNMTTTIIMVMLMRRMLSNYKERWLFASIIIIAANCGGAWSPIGDVTTIMLWMKGNVGTAKLMSSLILPSLVSVVIPTAVATRFLKGMIARQQTNEEISIRPSYITGGESRTILILGVLLLIMVPVFKSVAGLPPYMSVMFALGILWFYTDMMYRRKRNVEESVKQKVSKVIKHIDMPTILFFLGILMAVSALECAGILGAMAEGLNKGMHNIYAINTVIGLLSSVIDNVPLVAASMGMYPIPDAAAIAASADPEFLSHFVADGDFWHLLAYCAGTGGSILIIGSAAGVVAMGLENINFMWYFKNISFLALIGYLAGIGIFILQDLFIAPLL</sequence>
<evidence type="ECO:0000256" key="4">
    <source>
        <dbReference type="ARBA" id="ARBA00022692"/>
    </source>
</evidence>
<keyword evidence="6" id="KW-0915">Sodium</keyword>
<evidence type="ECO:0000256" key="10">
    <source>
        <dbReference type="ARBA" id="ARBA00025753"/>
    </source>
</evidence>
<evidence type="ECO:0000256" key="1">
    <source>
        <dbReference type="ARBA" id="ARBA00004141"/>
    </source>
</evidence>
<evidence type="ECO:0000259" key="12">
    <source>
        <dbReference type="Pfam" id="PF03600"/>
    </source>
</evidence>
<dbReference type="PANTHER" id="PTHR43269:SF2">
    <property type="entry name" value="SODIUM_PROTON ANTIPORTER 1-RELATED"/>
    <property type="match status" value="1"/>
</dbReference>
<dbReference type="EMBL" id="DXAW01000093">
    <property type="protein sequence ID" value="HIZ85861.1"/>
    <property type="molecule type" value="Genomic_DNA"/>
</dbReference>
<evidence type="ECO:0000256" key="6">
    <source>
        <dbReference type="ARBA" id="ARBA00023053"/>
    </source>
</evidence>
<feature type="transmembrane region" description="Helical" evidence="11">
    <location>
        <begin position="57"/>
        <end position="81"/>
    </location>
</feature>
<feature type="transmembrane region" description="Helical" evidence="11">
    <location>
        <begin position="25"/>
        <end position="45"/>
    </location>
</feature>
<keyword evidence="3" id="KW-0050">Antiport</keyword>
<name>A0A9D2GQL4_9BACT</name>
<feature type="transmembrane region" description="Helical" evidence="11">
    <location>
        <begin position="386"/>
        <end position="411"/>
    </location>
</feature>
<comment type="caution">
    <text evidence="13">The sequence shown here is derived from an EMBL/GenBank/DDBJ whole genome shotgun (WGS) entry which is preliminary data.</text>
</comment>
<feature type="transmembrane region" description="Helical" evidence="11">
    <location>
        <begin position="101"/>
        <end position="129"/>
    </location>
</feature>
<dbReference type="GO" id="GO:0006814">
    <property type="term" value="P:sodium ion transport"/>
    <property type="evidence" value="ECO:0007669"/>
    <property type="project" value="UniProtKB-KW"/>
</dbReference>
<evidence type="ECO:0000256" key="3">
    <source>
        <dbReference type="ARBA" id="ARBA00022449"/>
    </source>
</evidence>
<organism evidence="13 14">
    <name type="scientific">Candidatus Coprenecus stercoravium</name>
    <dbReference type="NCBI Taxonomy" id="2840735"/>
    <lineage>
        <taxon>Bacteria</taxon>
        <taxon>Pseudomonadati</taxon>
        <taxon>Bacteroidota</taxon>
        <taxon>Bacteroidia</taxon>
        <taxon>Bacteroidales</taxon>
        <taxon>Rikenellaceae</taxon>
        <taxon>Rikenellaceae incertae sedis</taxon>
        <taxon>Candidatus Coprenecus</taxon>
    </lineage>
</organism>
<comment type="subcellular location">
    <subcellularLocation>
        <location evidence="1">Membrane</location>
        <topology evidence="1">Multi-pass membrane protein</topology>
    </subcellularLocation>
</comment>
<evidence type="ECO:0000256" key="5">
    <source>
        <dbReference type="ARBA" id="ARBA00022989"/>
    </source>
</evidence>
<reference evidence="13" key="1">
    <citation type="journal article" date="2021" name="PeerJ">
        <title>Extensive microbial diversity within the chicken gut microbiome revealed by metagenomics and culture.</title>
        <authorList>
            <person name="Gilroy R."/>
            <person name="Ravi A."/>
            <person name="Getino M."/>
            <person name="Pursley I."/>
            <person name="Horton D.L."/>
            <person name="Alikhan N.F."/>
            <person name="Baker D."/>
            <person name="Gharbi K."/>
            <person name="Hall N."/>
            <person name="Watson M."/>
            <person name="Adriaenssens E.M."/>
            <person name="Foster-Nyarko E."/>
            <person name="Jarju S."/>
            <person name="Secka A."/>
            <person name="Antonio M."/>
            <person name="Oren A."/>
            <person name="Chaudhuri R.R."/>
            <person name="La Ragione R."/>
            <person name="Hildebrand F."/>
            <person name="Pallen M.J."/>
        </authorList>
    </citation>
    <scope>NUCLEOTIDE SEQUENCE</scope>
    <source>
        <strain evidence="13">Gambia16-554</strain>
    </source>
</reference>
<feature type="domain" description="Citrate transporter-like" evidence="12">
    <location>
        <begin position="9"/>
        <end position="362"/>
    </location>
</feature>
<keyword evidence="2" id="KW-0813">Transport</keyword>
<keyword evidence="8 11" id="KW-0472">Membrane</keyword>
<dbReference type="AlphaFoldDB" id="A0A9D2GQL4"/>
<keyword evidence="9" id="KW-0739">Sodium transport</keyword>
<dbReference type="GO" id="GO:0016020">
    <property type="term" value="C:membrane"/>
    <property type="evidence" value="ECO:0007669"/>
    <property type="project" value="UniProtKB-SubCell"/>
</dbReference>
<evidence type="ECO:0000256" key="11">
    <source>
        <dbReference type="SAM" id="Phobius"/>
    </source>
</evidence>
<feature type="transmembrane region" description="Helical" evidence="11">
    <location>
        <begin position="250"/>
        <end position="267"/>
    </location>
</feature>
<evidence type="ECO:0000313" key="14">
    <source>
        <dbReference type="Proteomes" id="UP000824115"/>
    </source>
</evidence>
<feature type="transmembrane region" description="Helical" evidence="11">
    <location>
        <begin position="141"/>
        <end position="160"/>
    </location>
</feature>
<keyword evidence="5 11" id="KW-1133">Transmembrane helix</keyword>
<evidence type="ECO:0000256" key="2">
    <source>
        <dbReference type="ARBA" id="ARBA00022448"/>
    </source>
</evidence>
<dbReference type="InterPro" id="IPR004680">
    <property type="entry name" value="Cit_transptr-like_dom"/>
</dbReference>
<evidence type="ECO:0000256" key="8">
    <source>
        <dbReference type="ARBA" id="ARBA00023136"/>
    </source>
</evidence>
<feature type="transmembrane region" description="Helical" evidence="11">
    <location>
        <begin position="227"/>
        <end position="244"/>
    </location>
</feature>
<dbReference type="GO" id="GO:0015297">
    <property type="term" value="F:antiporter activity"/>
    <property type="evidence" value="ECO:0007669"/>
    <property type="project" value="UniProtKB-KW"/>
</dbReference>
<accession>A0A9D2GQL4</accession>
<evidence type="ECO:0000313" key="13">
    <source>
        <dbReference type="EMBL" id="HIZ85861.1"/>
    </source>
</evidence>
<evidence type="ECO:0000256" key="9">
    <source>
        <dbReference type="ARBA" id="ARBA00023201"/>
    </source>
</evidence>
<keyword evidence="7" id="KW-0406">Ion transport</keyword>
<gene>
    <name evidence="13" type="primary">nhaD</name>
    <name evidence="13" type="ORF">IAC04_05170</name>
</gene>
<comment type="similarity">
    <text evidence="10">Belongs to the NhaD Na(+)/H(+) (TC 2.A.62) antiporter family.</text>
</comment>
<dbReference type="Pfam" id="PF03600">
    <property type="entry name" value="CitMHS"/>
    <property type="match status" value="1"/>
</dbReference>
<feature type="transmembrane region" description="Helical" evidence="11">
    <location>
        <begin position="423"/>
        <end position="446"/>
    </location>
</feature>
<feature type="transmembrane region" description="Helical" evidence="11">
    <location>
        <begin position="297"/>
        <end position="320"/>
    </location>
</feature>
<keyword evidence="4 11" id="KW-0812">Transmembrane</keyword>
<evidence type="ECO:0000256" key="7">
    <source>
        <dbReference type="ARBA" id="ARBA00023065"/>
    </source>
</evidence>
<dbReference type="PANTHER" id="PTHR43269">
    <property type="entry name" value="SODIUM/PROTON ANTIPORTER 1-RELATED"/>
    <property type="match status" value="1"/>
</dbReference>
<feature type="transmembrane region" description="Helical" evidence="11">
    <location>
        <begin position="180"/>
        <end position="202"/>
    </location>
</feature>
<dbReference type="InterPro" id="IPR045016">
    <property type="entry name" value="NhaD-like"/>
</dbReference>
<dbReference type="NCBIfam" id="NF038006">
    <property type="entry name" value="NhaD_1"/>
    <property type="match status" value="1"/>
</dbReference>
<proteinExistence type="inferred from homology"/>
<reference evidence="13" key="2">
    <citation type="submission" date="2021-04" db="EMBL/GenBank/DDBJ databases">
        <authorList>
            <person name="Gilroy R."/>
        </authorList>
    </citation>
    <scope>NUCLEOTIDE SEQUENCE</scope>
    <source>
        <strain evidence="13">Gambia16-554</strain>
    </source>
</reference>
<dbReference type="Proteomes" id="UP000824115">
    <property type="component" value="Unassembled WGS sequence"/>
</dbReference>
<protein>
    <submittedName>
        <fullName evidence="13">Sodium:proton antiporter NhaD</fullName>
    </submittedName>
</protein>